<dbReference type="InterPro" id="IPR004151">
    <property type="entry name" value="7TM_GPCR_serpentine_rcpt_Sre"/>
</dbReference>
<feature type="transmembrane region" description="Helical" evidence="6">
    <location>
        <begin position="102"/>
        <end position="126"/>
    </location>
</feature>
<dbReference type="GO" id="GO:0007606">
    <property type="term" value="P:sensory perception of chemical stimulus"/>
    <property type="evidence" value="ECO:0007669"/>
    <property type="project" value="InterPro"/>
</dbReference>
<dbReference type="InterPro" id="IPR052854">
    <property type="entry name" value="Serpentine_rcpt_epsilon"/>
</dbReference>
<protein>
    <submittedName>
        <fullName evidence="7">Uncharacterized protein</fullName>
    </submittedName>
</protein>
<keyword evidence="3 6" id="KW-0812">Transmembrane</keyword>
<keyword evidence="5 6" id="KW-0472">Membrane</keyword>
<evidence type="ECO:0000256" key="2">
    <source>
        <dbReference type="ARBA" id="ARBA00006803"/>
    </source>
</evidence>
<feature type="non-terminal residue" evidence="7">
    <location>
        <position position="1"/>
    </location>
</feature>
<comment type="similarity">
    <text evidence="2">Belongs to the nematode receptor-like protein sre family.</text>
</comment>
<feature type="transmembrane region" description="Helical" evidence="6">
    <location>
        <begin position="138"/>
        <end position="159"/>
    </location>
</feature>
<reference evidence="7" key="1">
    <citation type="submission" date="2023-06" db="EMBL/GenBank/DDBJ databases">
        <authorList>
            <person name="Delattre M."/>
        </authorList>
    </citation>
    <scope>NUCLEOTIDE SEQUENCE</scope>
    <source>
        <strain evidence="7">AF72</strain>
    </source>
</reference>
<evidence type="ECO:0000256" key="4">
    <source>
        <dbReference type="ARBA" id="ARBA00022989"/>
    </source>
</evidence>
<evidence type="ECO:0000313" key="8">
    <source>
        <dbReference type="Proteomes" id="UP001177023"/>
    </source>
</evidence>
<accession>A0AA36CYN0</accession>
<proteinExistence type="inferred from homology"/>
<evidence type="ECO:0000256" key="3">
    <source>
        <dbReference type="ARBA" id="ARBA00022692"/>
    </source>
</evidence>
<dbReference type="EMBL" id="CATQJA010002647">
    <property type="protein sequence ID" value="CAJ0576833.1"/>
    <property type="molecule type" value="Genomic_DNA"/>
</dbReference>
<comment type="subcellular location">
    <subcellularLocation>
        <location evidence="1">Membrane</location>
        <topology evidence="1">Multi-pass membrane protein</topology>
    </subcellularLocation>
</comment>
<feature type="transmembrane region" description="Helical" evidence="6">
    <location>
        <begin position="55"/>
        <end position="73"/>
    </location>
</feature>
<dbReference type="Pfam" id="PF03125">
    <property type="entry name" value="Sre"/>
    <property type="match status" value="1"/>
</dbReference>
<comment type="caution">
    <text evidence="7">The sequence shown here is derived from an EMBL/GenBank/DDBJ whole genome shotgun (WGS) entry which is preliminary data.</text>
</comment>
<dbReference type="GO" id="GO:0016020">
    <property type="term" value="C:membrane"/>
    <property type="evidence" value="ECO:0007669"/>
    <property type="project" value="UniProtKB-SubCell"/>
</dbReference>
<evidence type="ECO:0000313" key="7">
    <source>
        <dbReference type="EMBL" id="CAJ0576833.1"/>
    </source>
</evidence>
<keyword evidence="8" id="KW-1185">Reference proteome</keyword>
<dbReference type="PANTHER" id="PTHR47518:SF9">
    <property type="entry name" value="SERPENTINE RECEPTOR, CLASS T"/>
    <property type="match status" value="1"/>
</dbReference>
<organism evidence="7 8">
    <name type="scientific">Mesorhabditis spiculigera</name>
    <dbReference type="NCBI Taxonomy" id="96644"/>
    <lineage>
        <taxon>Eukaryota</taxon>
        <taxon>Metazoa</taxon>
        <taxon>Ecdysozoa</taxon>
        <taxon>Nematoda</taxon>
        <taxon>Chromadorea</taxon>
        <taxon>Rhabditida</taxon>
        <taxon>Rhabditina</taxon>
        <taxon>Rhabditomorpha</taxon>
        <taxon>Rhabditoidea</taxon>
        <taxon>Rhabditidae</taxon>
        <taxon>Mesorhabditinae</taxon>
        <taxon>Mesorhabditis</taxon>
    </lineage>
</organism>
<sequence length="240" mass="27742">MLILVERSVATIKAATYENVYYKAKFIRLHIYLFCASMLLSTVYTLGIIEPPLGLPLAIVWSLSAFFLTTFVIKLNIRKTERLYQGGYTLSKRFTLLENVTAMRLAAFMISYTIVCFIIWVLLFILNRVEIGWWWQNVAGMTLNVHVSIYACTICIIGYRADAHMYTLAKAIIVKKWRSIWSNKPKNSAEVSEISITMRPRGVHGKALYTEAKQDDYFGQLHTQWSIKPEPEKKKRISIR</sequence>
<name>A0AA36CYN0_9BILA</name>
<feature type="transmembrane region" description="Helical" evidence="6">
    <location>
        <begin position="31"/>
        <end position="49"/>
    </location>
</feature>
<evidence type="ECO:0000256" key="6">
    <source>
        <dbReference type="SAM" id="Phobius"/>
    </source>
</evidence>
<gene>
    <name evidence="7" type="ORF">MSPICULIGERA_LOCUS15118</name>
</gene>
<evidence type="ECO:0000256" key="5">
    <source>
        <dbReference type="ARBA" id="ARBA00023136"/>
    </source>
</evidence>
<dbReference type="AlphaFoldDB" id="A0AA36CYN0"/>
<keyword evidence="4 6" id="KW-1133">Transmembrane helix</keyword>
<dbReference type="PANTHER" id="PTHR47518">
    <property type="entry name" value="SERPENTINE RECEPTOR CLASS EPSILON-13-RELATED"/>
    <property type="match status" value="1"/>
</dbReference>
<evidence type="ECO:0000256" key="1">
    <source>
        <dbReference type="ARBA" id="ARBA00004141"/>
    </source>
</evidence>
<dbReference type="Proteomes" id="UP001177023">
    <property type="component" value="Unassembled WGS sequence"/>
</dbReference>